<dbReference type="GeneID" id="64408263"/>
<dbReference type="AlphaFoldDB" id="A0A3S4UH77"/>
<dbReference type="RefSeq" id="WP_061787561.1">
    <property type="nucleotide sequence ID" value="NZ_CAUVFS010000014.1"/>
</dbReference>
<evidence type="ECO:0000259" key="1">
    <source>
        <dbReference type="PROSITE" id="PS51704"/>
    </source>
</evidence>
<organism evidence="2 3">
    <name type="scientific">Arachnia propionica</name>
    <dbReference type="NCBI Taxonomy" id="1750"/>
    <lineage>
        <taxon>Bacteria</taxon>
        <taxon>Bacillati</taxon>
        <taxon>Actinomycetota</taxon>
        <taxon>Actinomycetes</taxon>
        <taxon>Propionibacteriales</taxon>
        <taxon>Propionibacteriaceae</taxon>
        <taxon>Arachnia</taxon>
    </lineage>
</organism>
<proteinExistence type="predicted"/>
<dbReference type="Proteomes" id="UP000273044">
    <property type="component" value="Chromosome"/>
</dbReference>
<reference evidence="2 3" key="1">
    <citation type="submission" date="2018-12" db="EMBL/GenBank/DDBJ databases">
        <authorList>
            <consortium name="Pathogen Informatics"/>
        </authorList>
    </citation>
    <scope>NUCLEOTIDE SEQUENCE [LARGE SCALE GENOMIC DNA]</scope>
    <source>
        <strain evidence="2 3">NCTC12967</strain>
    </source>
</reference>
<keyword evidence="3" id="KW-1185">Reference proteome</keyword>
<feature type="domain" description="GP-PDE" evidence="1">
    <location>
        <begin position="2"/>
        <end position="238"/>
    </location>
</feature>
<protein>
    <submittedName>
        <fullName evidence="2">Glycerophosphoryl diester phosphodiesterase</fullName>
        <ecNumber evidence="2">3.1.4.46</ecNumber>
    </submittedName>
</protein>
<dbReference type="InterPro" id="IPR030395">
    <property type="entry name" value="GP_PDE_dom"/>
</dbReference>
<keyword evidence="2" id="KW-0378">Hydrolase</keyword>
<dbReference type="GO" id="GO:0006629">
    <property type="term" value="P:lipid metabolic process"/>
    <property type="evidence" value="ECO:0007669"/>
    <property type="project" value="InterPro"/>
</dbReference>
<gene>
    <name evidence="2" type="primary">ugpQ_2</name>
    <name evidence="2" type="ORF">NCTC12967_02853</name>
</gene>
<sequence length="243" mass="27302">MTAIWAHRGASAYAPENTIPAIQQAIEMGADGVELDVQRTIDGQLVVIHDETINRTSNGFGRVADLTLEQLRLCNYSNGFVGHRKVQIPTLREVLELLEPTRLRINLELKNSIELYPGMENDALAIVQDAGMLHRVLFSSFNHFSLANLRGAVPPECLGLLYSDGLYDPWCYANVFGARFLHPHFYALQQPNYMWLCHEAGVGVNVWTVDRNEDIRSLAALGVDAVITNFPDRARRALERPYL</sequence>
<name>A0A3S4UH77_9ACTN</name>
<evidence type="ECO:0000313" key="2">
    <source>
        <dbReference type="EMBL" id="VEH71530.1"/>
    </source>
</evidence>
<dbReference type="CDD" id="cd08563">
    <property type="entry name" value="GDPD_TtGDE_like"/>
    <property type="match status" value="1"/>
</dbReference>
<dbReference type="GO" id="GO:0008889">
    <property type="term" value="F:glycerophosphodiester phosphodiesterase activity"/>
    <property type="evidence" value="ECO:0007669"/>
    <property type="project" value="UniProtKB-EC"/>
</dbReference>
<dbReference type="PANTHER" id="PTHR46211:SF1">
    <property type="entry name" value="GLYCEROPHOSPHODIESTER PHOSPHODIESTERASE, CYTOPLASMIC"/>
    <property type="match status" value="1"/>
</dbReference>
<dbReference type="InterPro" id="IPR017946">
    <property type="entry name" value="PLC-like_Pdiesterase_TIM-brl"/>
</dbReference>
<dbReference type="EC" id="3.1.4.46" evidence="2"/>
<dbReference type="Gene3D" id="3.20.20.190">
    <property type="entry name" value="Phosphatidylinositol (PI) phosphodiesterase"/>
    <property type="match status" value="1"/>
</dbReference>
<dbReference type="SUPFAM" id="SSF51695">
    <property type="entry name" value="PLC-like phosphodiesterases"/>
    <property type="match status" value="1"/>
</dbReference>
<accession>A0A3S4UH77</accession>
<dbReference type="PANTHER" id="PTHR46211">
    <property type="entry name" value="GLYCEROPHOSPHORYL DIESTER PHOSPHODIESTERASE"/>
    <property type="match status" value="1"/>
</dbReference>
<dbReference type="Pfam" id="PF03009">
    <property type="entry name" value="GDPD"/>
    <property type="match status" value="1"/>
</dbReference>
<dbReference type="EMBL" id="LR134406">
    <property type="protein sequence ID" value="VEH71530.1"/>
    <property type="molecule type" value="Genomic_DNA"/>
</dbReference>
<dbReference type="PROSITE" id="PS51704">
    <property type="entry name" value="GP_PDE"/>
    <property type="match status" value="1"/>
</dbReference>
<evidence type="ECO:0000313" key="3">
    <source>
        <dbReference type="Proteomes" id="UP000273044"/>
    </source>
</evidence>